<reference evidence="3 4" key="1">
    <citation type="journal article" date="2022" name="bioRxiv">
        <title>Genomics of Preaxostyla Flagellates Illuminates Evolutionary Transitions and the Path Towards Mitochondrial Loss.</title>
        <authorList>
            <person name="Novak L.V.F."/>
            <person name="Treitli S.C."/>
            <person name="Pyrih J."/>
            <person name="Halakuc P."/>
            <person name="Pipaliya S.V."/>
            <person name="Vacek V."/>
            <person name="Brzon O."/>
            <person name="Soukal P."/>
            <person name="Eme L."/>
            <person name="Dacks J.B."/>
            <person name="Karnkowska A."/>
            <person name="Elias M."/>
            <person name="Hampl V."/>
        </authorList>
    </citation>
    <scope>NUCLEOTIDE SEQUENCE [LARGE SCALE GENOMIC DNA]</scope>
    <source>
        <strain evidence="3">NAU3</strain>
        <tissue evidence="3">Gut</tissue>
    </source>
</reference>
<feature type="region of interest" description="Disordered" evidence="1">
    <location>
        <begin position="351"/>
        <end position="404"/>
    </location>
</feature>
<dbReference type="InterPro" id="IPR019510">
    <property type="entry name" value="AKAP7-like_phosphoesterase"/>
</dbReference>
<dbReference type="Proteomes" id="UP001281761">
    <property type="component" value="Unassembled WGS sequence"/>
</dbReference>
<evidence type="ECO:0000259" key="2">
    <source>
        <dbReference type="Pfam" id="PF10469"/>
    </source>
</evidence>
<feature type="compositionally biased region" description="Acidic residues" evidence="1">
    <location>
        <begin position="395"/>
        <end position="404"/>
    </location>
</feature>
<name>A0ABQ9Y669_9EUKA</name>
<accession>A0ABQ9Y669</accession>
<organism evidence="3 4">
    <name type="scientific">Blattamonas nauphoetae</name>
    <dbReference type="NCBI Taxonomy" id="2049346"/>
    <lineage>
        <taxon>Eukaryota</taxon>
        <taxon>Metamonada</taxon>
        <taxon>Preaxostyla</taxon>
        <taxon>Oxymonadida</taxon>
        <taxon>Blattamonas</taxon>
    </lineage>
</organism>
<protein>
    <submittedName>
        <fullName evidence="3">Activating signal cointegrator 1 complex subunit 1</fullName>
    </submittedName>
</protein>
<comment type="caution">
    <text evidence="3">The sequence shown here is derived from an EMBL/GenBank/DDBJ whole genome shotgun (WGS) entry which is preliminary data.</text>
</comment>
<evidence type="ECO:0000313" key="4">
    <source>
        <dbReference type="Proteomes" id="UP001281761"/>
    </source>
</evidence>
<feature type="domain" description="A-kinase anchor protein 7-like phosphoesterase" evidence="2">
    <location>
        <begin position="118"/>
        <end position="313"/>
    </location>
</feature>
<dbReference type="PANTHER" id="PTHR13360:SF1">
    <property type="entry name" value="ACTIVATING SIGNAL COINTEGRATOR 1 COMPLEX SUBUNIT 1"/>
    <property type="match status" value="1"/>
</dbReference>
<gene>
    <name evidence="3" type="ORF">BLNAU_5800</name>
</gene>
<feature type="compositionally biased region" description="Polar residues" evidence="1">
    <location>
        <begin position="1"/>
        <end position="24"/>
    </location>
</feature>
<dbReference type="InterPro" id="IPR009097">
    <property type="entry name" value="Cyclic_Pdiesterase"/>
</dbReference>
<evidence type="ECO:0000313" key="3">
    <source>
        <dbReference type="EMBL" id="KAK2959242.1"/>
    </source>
</evidence>
<feature type="region of interest" description="Disordered" evidence="1">
    <location>
        <begin position="1"/>
        <end position="31"/>
    </location>
</feature>
<dbReference type="Pfam" id="PF10469">
    <property type="entry name" value="AKAP7_NLS"/>
    <property type="match status" value="1"/>
</dbReference>
<dbReference type="PANTHER" id="PTHR13360">
    <property type="entry name" value="ACTIVATING SIGNAL COINTEGRATOR 1 COMPLEX SUBUNIT 1"/>
    <property type="match status" value="1"/>
</dbReference>
<sequence length="404" mass="45921">MSKMITSYTPSLPESSSTDGSQPDETPIEDPRFIEVRQIDPGQFELEMMFTDALKHDLSREINWKKQLENSTGCSIIDSSPVTEKHRLIVKGPSEQHVRRCGKSVSEMHDRLRKKLGFTHFFNIPLSICPGYIETLTSFKEQTLKLYQKAKGMDRSIFYPTQKHHFTLLMAQILSDEEEQTAIKILEDAQQEFNTIINGQPLHVHMIGLSAMQTNTSNANVVYVNVERTNAYNAVQEIAALLRERCKSHGIHVEEQRTDEPVKLHATFINTKFRRGGYRRGLDASKLIETNANTDFGEWVLPVLHLSRLGGSTRFLAKLPATPDDRLMRIPGFFDCVKEIRFCEEIPPSFPPPLFDIPQSDTDTQETPTEAPKEATSEMVEPAQNETQPVKDSSEDTPSEQEQK</sequence>
<dbReference type="Gene3D" id="3.90.1140.10">
    <property type="entry name" value="Cyclic phosphodiesterase"/>
    <property type="match status" value="1"/>
</dbReference>
<proteinExistence type="predicted"/>
<keyword evidence="4" id="KW-1185">Reference proteome</keyword>
<dbReference type="InterPro" id="IPR009210">
    <property type="entry name" value="ASCC1"/>
</dbReference>
<dbReference type="EMBL" id="JARBJD010000031">
    <property type="protein sequence ID" value="KAK2959242.1"/>
    <property type="molecule type" value="Genomic_DNA"/>
</dbReference>
<feature type="compositionally biased region" description="Polar residues" evidence="1">
    <location>
        <begin position="359"/>
        <end position="368"/>
    </location>
</feature>
<dbReference type="SUPFAM" id="SSF55144">
    <property type="entry name" value="LigT-like"/>
    <property type="match status" value="1"/>
</dbReference>
<evidence type="ECO:0000256" key="1">
    <source>
        <dbReference type="SAM" id="MobiDB-lite"/>
    </source>
</evidence>